<dbReference type="PANTHER" id="PTHR43319:SF3">
    <property type="entry name" value="BETA-LACTAMASE-RELATED DOMAIN-CONTAINING PROTEIN"/>
    <property type="match status" value="1"/>
</dbReference>
<evidence type="ECO:0000259" key="1">
    <source>
        <dbReference type="Pfam" id="PF00144"/>
    </source>
</evidence>
<dbReference type="Pfam" id="PF00144">
    <property type="entry name" value="Beta-lactamase"/>
    <property type="match status" value="1"/>
</dbReference>
<gene>
    <name evidence="2" type="ORF">GCM10022215_15980</name>
</gene>
<dbReference type="EMBL" id="BAAAZH010000012">
    <property type="protein sequence ID" value="GAA4116366.1"/>
    <property type="molecule type" value="Genomic_DNA"/>
</dbReference>
<dbReference type="InterPro" id="IPR012338">
    <property type="entry name" value="Beta-lactam/transpept-like"/>
</dbReference>
<reference evidence="3" key="1">
    <citation type="journal article" date="2019" name="Int. J. Syst. Evol. Microbiol.">
        <title>The Global Catalogue of Microorganisms (GCM) 10K type strain sequencing project: providing services to taxonomists for standard genome sequencing and annotation.</title>
        <authorList>
            <consortium name="The Broad Institute Genomics Platform"/>
            <consortium name="The Broad Institute Genome Sequencing Center for Infectious Disease"/>
            <person name="Wu L."/>
            <person name="Ma J."/>
        </authorList>
    </citation>
    <scope>NUCLEOTIDE SEQUENCE [LARGE SCALE GENOMIC DNA]</scope>
    <source>
        <strain evidence="3">JCM 16703</strain>
    </source>
</reference>
<sequence>MSGPTTLPGVEGHCAPGFEPLRDLLAANLAAGEATGATTGSDGDVGASLALIRDGELLVDLWGGQARPGTPWQRDTIVQVWSVTKTMAALTVLVLADRGELDLDAPVARYWPEFASQGKDAVLVRHLLAHTSGLAGWTEQLSFEELLDLPHANALLAAQAPWWEPGTASGYHMVCYGHLLDGLVRGATGAPLAELFAELFAELLAGPLGAEVHLGVPEAELGRCADLIPAPPGGIDFSALPPDNLLIRTLVNPVLDIGGACNQAPWRTTSVAGANGHANARGVARVQSVVSHGGEVDGVRYLSPGTIERIFELQAEGVDHVLYSPTRWGIGYSLPVSASAPAVPEGRVCWWTGYGGSIVVNDLDRRVTFAYTPNKLDAHLMSSPRTDAYVRTAWECLA</sequence>
<organism evidence="2 3">
    <name type="scientific">Nocardioides fonticola</name>
    <dbReference type="NCBI Taxonomy" id="450363"/>
    <lineage>
        <taxon>Bacteria</taxon>
        <taxon>Bacillati</taxon>
        <taxon>Actinomycetota</taxon>
        <taxon>Actinomycetes</taxon>
        <taxon>Propionibacteriales</taxon>
        <taxon>Nocardioidaceae</taxon>
        <taxon>Nocardioides</taxon>
    </lineage>
</organism>
<dbReference type="InterPro" id="IPR001466">
    <property type="entry name" value="Beta-lactam-related"/>
</dbReference>
<dbReference type="Proteomes" id="UP001501495">
    <property type="component" value="Unassembled WGS sequence"/>
</dbReference>
<keyword evidence="3" id="KW-1185">Reference proteome</keyword>
<evidence type="ECO:0000313" key="2">
    <source>
        <dbReference type="EMBL" id="GAA4116366.1"/>
    </source>
</evidence>
<evidence type="ECO:0000313" key="3">
    <source>
        <dbReference type="Proteomes" id="UP001501495"/>
    </source>
</evidence>
<keyword evidence="2" id="KW-0378">Hydrolase</keyword>
<feature type="domain" description="Beta-lactamase-related" evidence="1">
    <location>
        <begin position="45"/>
        <end position="377"/>
    </location>
</feature>
<protein>
    <submittedName>
        <fullName evidence="2">EstA family serine hydrolase</fullName>
    </submittedName>
</protein>
<proteinExistence type="predicted"/>
<dbReference type="InterPro" id="IPR052907">
    <property type="entry name" value="Beta-lactamase/esterase"/>
</dbReference>
<comment type="caution">
    <text evidence="2">The sequence shown here is derived from an EMBL/GenBank/DDBJ whole genome shotgun (WGS) entry which is preliminary data.</text>
</comment>
<dbReference type="SUPFAM" id="SSF56601">
    <property type="entry name" value="beta-lactamase/transpeptidase-like"/>
    <property type="match status" value="1"/>
</dbReference>
<dbReference type="RefSeq" id="WP_344732785.1">
    <property type="nucleotide sequence ID" value="NZ_BAAAZH010000012.1"/>
</dbReference>
<dbReference type="PANTHER" id="PTHR43319">
    <property type="entry name" value="BETA-LACTAMASE-RELATED"/>
    <property type="match status" value="1"/>
</dbReference>
<name>A0ABP7XGV8_9ACTN</name>
<accession>A0ABP7XGV8</accession>
<dbReference type="Gene3D" id="3.40.710.10">
    <property type="entry name" value="DD-peptidase/beta-lactamase superfamily"/>
    <property type="match status" value="1"/>
</dbReference>
<dbReference type="GO" id="GO:0016787">
    <property type="term" value="F:hydrolase activity"/>
    <property type="evidence" value="ECO:0007669"/>
    <property type="project" value="UniProtKB-KW"/>
</dbReference>